<feature type="region of interest" description="Disordered" evidence="1">
    <location>
        <begin position="1470"/>
        <end position="1493"/>
    </location>
</feature>
<dbReference type="Proteomes" id="UP000292958">
    <property type="component" value="Unassembled WGS sequence"/>
</dbReference>
<feature type="compositionally biased region" description="Pro residues" evidence="1">
    <location>
        <begin position="714"/>
        <end position="728"/>
    </location>
</feature>
<feature type="region of interest" description="Disordered" evidence="1">
    <location>
        <begin position="427"/>
        <end position="458"/>
    </location>
</feature>
<dbReference type="RefSeq" id="WP_130417396.1">
    <property type="nucleotide sequence ID" value="NZ_SHKW01000001.1"/>
</dbReference>
<accession>A0A4Q7YNY9</accession>
<reference evidence="2 3" key="1">
    <citation type="submission" date="2019-02" db="EMBL/GenBank/DDBJ databases">
        <title>Genomic Encyclopedia of Archaeal and Bacterial Type Strains, Phase II (KMG-II): from individual species to whole genera.</title>
        <authorList>
            <person name="Goeker M."/>
        </authorList>
    </citation>
    <scope>NUCLEOTIDE SEQUENCE [LARGE SCALE GENOMIC DNA]</scope>
    <source>
        <strain evidence="2 3">DSM 18101</strain>
    </source>
</reference>
<gene>
    <name evidence="2" type="ORF">BDD14_0479</name>
</gene>
<feature type="compositionally biased region" description="Polar residues" evidence="1">
    <location>
        <begin position="432"/>
        <end position="458"/>
    </location>
</feature>
<evidence type="ECO:0000313" key="3">
    <source>
        <dbReference type="Proteomes" id="UP000292958"/>
    </source>
</evidence>
<dbReference type="EMBL" id="SHKW01000001">
    <property type="protein sequence ID" value="RZU39140.1"/>
    <property type="molecule type" value="Genomic_DNA"/>
</dbReference>
<protein>
    <submittedName>
        <fullName evidence="2">Uncharacterized protein</fullName>
    </submittedName>
</protein>
<dbReference type="OrthoDB" id="1205007at2"/>
<feature type="compositionally biased region" description="Pro residues" evidence="1">
    <location>
        <begin position="1476"/>
        <end position="1486"/>
    </location>
</feature>
<keyword evidence="3" id="KW-1185">Reference proteome</keyword>
<comment type="caution">
    <text evidence="2">The sequence shown here is derived from an EMBL/GenBank/DDBJ whole genome shotgun (WGS) entry which is preliminary data.</text>
</comment>
<feature type="region of interest" description="Disordered" evidence="1">
    <location>
        <begin position="689"/>
        <end position="729"/>
    </location>
</feature>
<evidence type="ECO:0000313" key="2">
    <source>
        <dbReference type="EMBL" id="RZU39140.1"/>
    </source>
</evidence>
<evidence type="ECO:0000256" key="1">
    <source>
        <dbReference type="SAM" id="MobiDB-lite"/>
    </source>
</evidence>
<sequence>MPFELSLVDLVSPYVLQGDTFGAWHAVLGILRVAEHEIAADENGITIRGTVEFEGNLTVDPSNMSLAFNNTENHPENDASRRDPWIDVRDARLDFQLVVPRTASQKVSTAVNTIGANAAFANTAKVLIAYDTIPNDAPPSDYPTTEFVLDLLLTSVVLRPPFLRGAKREASGQLVPDPQNDKVKFTLPRLKFRLAQGSSNTDPLNATLLSAGASGLDDPGDIAVAELIKMDPPYAFIGPSQMVGFGFRSGTLDLSDQSTPPDVLSQFGFDESWTGLYLPEIRLFIAPHGARDFAVDAGVENLLIGIGASSGITGDFSLQVLDQGAGPLKMGARFYDGDQRGYGIVKTSDTTATVQLPAQSRIVADVEGGRTPMTVTIKVGADTPVAGREADVDLSINATQTIVIAAVDSSSPVRSATFTITASRRPAPVSLPGTTSLGPTPAAQLTGTSTVQGTSPVQQPRLSIVSETANSVTVGLNVAPGRAALTAWTLNGVAAGTSATLVVDLPAGGPDAGITATLPGESGVTQFESFYRFDKPPYSENNRVLTPPEIAAFALIPDNTHSTKASDEGTTSNWLGGSDVRTALLPVLQGLPDNTAIQIDGFASYEGPPPPAVDLTKRAYNDALASRRAAGVRAIIESLIAEPANNLQAKNFSLSDASNMTNWTNQGFPAVETRRIWWKAVASWPAANTPGSVSLGTLHRDPQSSSTTPGTVLDPPPPPNEQPAPPPRWFRQMGAKVRIVRNQFVACEVTAKIDIQTAAEDRLQAGMPSGNSGTLPQGQPLGANPADGLIDFRLVIQIDDATDTVSVIGYYGADPADVDGLFLWGTRPGQPPAADPGFGLNFFGTTIVFMPLISAGVGAVANDGALAELGMTAAMLAIPATLAGLAEVGSSPVKLLCERVTWFGGEVQFRVRPSGVEAVILFDMEAALSLDVSIGGKTLLKIDRSAPLAVRYKAVGIRIGDDPDQPKFQFRPIFDASKGYTIDVSKPGAITVASPLDQILTILGARIARNNPLIFEIDLGFAVDLGVVTIERARIRMRFDPVSAPELTAFAASVDIPGAVSGRGYLEMNEHEIKGQIDLTIVPVHMRVAAGVGIADINENGRKATGVIISLEIEFPVAIPLGTSGLGIYGFLGLFAMHYARKEPPPSSMAPALAWLKDIAHSNPIDIAAWTPKIDNWAFGVGAILGTMGSSVIFNMKGVLLLELPGPRLLLMMKAKLLAVLPELSGEAEGTFLAVIDLDMGRGTLTIGLAVEFSIKPLLEIHIPVEAFFNFNNTKDWHLFLGRYTDQIHAKILEVFEGSGYLMLSGKGFAAGDIESSLLIAPITGFAISAGLHVSFVWGSKSVGLYAEVAAGFDAVIGFDPFLLAGKLYLRGTLHIFIIDISAWADLTVAIGELPDGSKVSQISGDICGKVEFLFFDVEGCVHFQLGETAVPDAPPPQLFQSLRLVSRSPALAVGTGVDKSIDGGIAEGILSETAPAPPPPPPPPSAVGQPAPAFPMNQRRVPIDAIPLAMLAMPPITSTSKYIFRGVEVTQTPGTPGAPSDGWIQKGDDVFQYTLTSAELIGDLLDGATPAVWWPQKAGDSTSAAQLGLLSWVPDPTPKAIERSQFLDDTLTETWGTVCNVAAPPTSVLFTFLQEAFGPSLNGWRLDGEAWPDPPATIRSSPPVLRLIVTERWRTGIAQVDSLIGVIPAVVEGATVRCLPANRNPLGPQLRLNPVLAARGLKRPDVFAPEEFTLIDLAGRANSGLEISRSMLTRVVVQPTQAPAVNAEKACTSRVLAAPVLDSRDLRPFGDRNRLDEAGDARKKRGFRSGPFDDAVVFQTGAVETTTFYLFVHREILASKIVVVATTDANDTVFEQIVLDASFTMPSNTFPARWTDATGPWVDEVFRLAQHQAVVQPRGYIGVLVTIKGSAKADRIQIGLLRQKSDWHRKHMVRPFYVAAVEVFTQVEFQRSDYDTTEQTHKQNVLEASLADSSSGQALLKPDTAYAVKVSYDAQRGKRRPGESVKEIVSLPGKHETFWFFTDNEPPRRLDPWIMCSTPEDGEHHYFGHLPIHVVFNSPDIGRIYGAYGKRLQIRLRAASFRPLPNTPEVPHPFVLTAATLVPVIASVLSPWEAVMVDQLTKSCVPVSGNRFRHTTATVPIPLEPFTDYVLDIEMVDTAAPAETPGTVVWRTGFSTGRFATLAAFAESFQFNRVLHRFSKPGLLQAIAAQPWAGNPQGNQLDMAMITAGLEPMGVPEAPRVIVFWEAGVPNPQPAAVLVDSSEPMWRSRKIPRNITDPQPPNASRQEMTTVTWMQLEESGSAITTKVIQAPGGHGALITLAPNSRGQTLKLVLRRIAMKESYLDGPTAADELLTILDTKLARAPWEEED</sequence>
<proteinExistence type="predicted"/>
<name>A0A4Q7YNY9_9BACT</name>
<organism evidence="2 3">
    <name type="scientific">Edaphobacter modestus</name>
    <dbReference type="NCBI Taxonomy" id="388466"/>
    <lineage>
        <taxon>Bacteria</taxon>
        <taxon>Pseudomonadati</taxon>
        <taxon>Acidobacteriota</taxon>
        <taxon>Terriglobia</taxon>
        <taxon>Terriglobales</taxon>
        <taxon>Acidobacteriaceae</taxon>
        <taxon>Edaphobacter</taxon>
    </lineage>
</organism>